<dbReference type="InterPro" id="IPR052541">
    <property type="entry name" value="SQRD"/>
</dbReference>
<dbReference type="AlphaFoldDB" id="H6Q9W7"/>
<dbReference type="Pfam" id="PF07992">
    <property type="entry name" value="Pyr_redox_2"/>
    <property type="match status" value="2"/>
</dbReference>
<dbReference type="EMBL" id="CP003316">
    <property type="protein sequence ID" value="AFA39025.1"/>
    <property type="molecule type" value="Genomic_DNA"/>
</dbReference>
<dbReference type="Proteomes" id="UP000009062">
    <property type="component" value="Chromosome"/>
</dbReference>
<dbReference type="SUPFAM" id="SSF51905">
    <property type="entry name" value="FAD/NAD(P)-binding domain"/>
    <property type="match status" value="2"/>
</dbReference>
<evidence type="ECO:0000313" key="3">
    <source>
        <dbReference type="Proteomes" id="UP000009062"/>
    </source>
</evidence>
<dbReference type="HOGENOM" id="CLU_030742_5_0_2"/>
<feature type="domain" description="FAD/NAD(P)-binding" evidence="1">
    <location>
        <begin position="202"/>
        <end position="305"/>
    </location>
</feature>
<dbReference type="STRING" id="698757.Pogu_0998"/>
<dbReference type="InterPro" id="IPR036188">
    <property type="entry name" value="FAD/NAD-bd_sf"/>
</dbReference>
<dbReference type="InterPro" id="IPR023753">
    <property type="entry name" value="FAD/NAD-binding_dom"/>
</dbReference>
<dbReference type="eggNOG" id="arCOG01064">
    <property type="taxonomic scope" value="Archaea"/>
</dbReference>
<name>H6Q9W7_PYROT</name>
<dbReference type="PANTHER" id="PTHR43755:SF1">
    <property type="entry name" value="FAD-DEPENDENT PYRIDINE NUCLEOTIDE-DISULPHIDE OXIDOREDUCTASE"/>
    <property type="match status" value="1"/>
</dbReference>
<proteinExistence type="predicted"/>
<dbReference type="KEGG" id="pog:Pogu_0998"/>
<dbReference type="GO" id="GO:0016491">
    <property type="term" value="F:oxidoreductase activity"/>
    <property type="evidence" value="ECO:0007669"/>
    <property type="project" value="InterPro"/>
</dbReference>
<keyword evidence="3" id="KW-1185">Reference proteome</keyword>
<gene>
    <name evidence="2" type="ordered locus">Pogu_0998</name>
</gene>
<evidence type="ECO:0000313" key="2">
    <source>
        <dbReference type="EMBL" id="AFA39025.1"/>
    </source>
</evidence>
<accession>H6Q9W7</accession>
<reference evidence="2 3" key="1">
    <citation type="journal article" date="2012" name="Stand. Genomic Sci.">
        <title>Complete genome sequence of Pyrobaculum oguniense.</title>
        <authorList>
            <person name="Bernick D.L."/>
            <person name="Karplus K."/>
            <person name="Lui L.M."/>
            <person name="Coker J.K."/>
            <person name="Murphy J.N."/>
            <person name="Chan P.P."/>
            <person name="Cozen A.E."/>
            <person name="Lowe T.M."/>
        </authorList>
    </citation>
    <scope>NUCLEOTIDE SEQUENCE [LARGE SCALE GENOMIC DNA]</scope>
    <source>
        <strain evidence="2 3">TE7</strain>
    </source>
</reference>
<sequence>MKRIAILGAGTGGLIVANLLARKLRHEIAKGNVEVSIVDISKIYTFEAGLPLYVVGAFNEESLTYNKINLIDPVVKFYHGEHGHVVKIDLKNRQFATAKGGVYNYDYLVLALGVSYDPSLVKGLLDDYNTYYSYDKAKELRSILAEFKGGVVVHLISSLEVPIKCPIAPSKFSLLLDSYLRNVKLLRNYKIIVATPADHLHAQPEVNKVLEERFKDLGIEFIYNFEVDEVDSKNKIVKSTKGDTLKYDFLITVPPHRGPKVVHESGIGDPLGLVPVDRHTLTYRKGRERYDEVYAVGDVTNLGVAKAGSVAHYEALVVAHNIASEVLGFSDKWNFFGETICPYLEAIYSPSSKGRGWMPWWTYGMLGRPFVGNRWAWLLLRMYYHTIPLTLKGLI</sequence>
<protein>
    <submittedName>
        <fullName evidence="2">NAD(FAD)-dependent dehydrogenase</fullName>
    </submittedName>
</protein>
<dbReference type="PANTHER" id="PTHR43755">
    <property type="match status" value="1"/>
</dbReference>
<dbReference type="Gene3D" id="3.50.50.60">
    <property type="entry name" value="FAD/NAD(P)-binding domain"/>
    <property type="match status" value="2"/>
</dbReference>
<evidence type="ECO:0000259" key="1">
    <source>
        <dbReference type="Pfam" id="PF07992"/>
    </source>
</evidence>
<feature type="domain" description="FAD/NAD(P)-binding" evidence="1">
    <location>
        <begin position="3"/>
        <end position="145"/>
    </location>
</feature>
<organism evidence="2 3">
    <name type="scientific">Pyrobaculum oguniense (strain DSM 13380 / JCM 10595 / TE7)</name>
    <dbReference type="NCBI Taxonomy" id="698757"/>
    <lineage>
        <taxon>Archaea</taxon>
        <taxon>Thermoproteota</taxon>
        <taxon>Thermoprotei</taxon>
        <taxon>Thermoproteales</taxon>
        <taxon>Thermoproteaceae</taxon>
        <taxon>Pyrobaculum</taxon>
    </lineage>
</organism>